<keyword evidence="5 7" id="KW-1133">Transmembrane helix</keyword>
<sequence length="334" mass="35801">MLKFLRRRLLQLAPVLLGVSILVFFGMHLIPGDVAQLLLGDKGTDADLQRIRHQLGLDRPVYIQYVRFLGGILHGDFGVSIRTRQPVIWEIGQALPVTVQLSLAALVFAVVFGLLIGVLAARYPRSALDTGSMVGVLVGVSMPVFWTGILLLLVFGGILGWLPLGGIIDGNLGYRRMTGAPLLDGLISGSWAVVGSSLRHIVLPAVALGSTAMAAVARMARSTMLDVLGLDFIRTARAKGLAERRVVSRHALRNALLPVVTLVGLQLGLLLSGAVLTETIFALPGLGRLAITSVLARDYPLVQGVVLIAAAVFVVANLLVDVLYVYLDPRIRYE</sequence>
<evidence type="ECO:0000256" key="1">
    <source>
        <dbReference type="ARBA" id="ARBA00004651"/>
    </source>
</evidence>
<comment type="caution">
    <text evidence="9">The sequence shown here is derived from an EMBL/GenBank/DDBJ whole genome shotgun (WGS) entry which is preliminary data.</text>
</comment>
<evidence type="ECO:0000256" key="5">
    <source>
        <dbReference type="ARBA" id="ARBA00022989"/>
    </source>
</evidence>
<feature type="transmembrane region" description="Helical" evidence="7">
    <location>
        <begin position="99"/>
        <end position="121"/>
    </location>
</feature>
<feature type="transmembrane region" description="Helical" evidence="7">
    <location>
        <begin position="12"/>
        <end position="30"/>
    </location>
</feature>
<dbReference type="PANTHER" id="PTHR43163:SF6">
    <property type="entry name" value="DIPEPTIDE TRANSPORT SYSTEM PERMEASE PROTEIN DPPB-RELATED"/>
    <property type="match status" value="1"/>
</dbReference>
<dbReference type="InterPro" id="IPR045621">
    <property type="entry name" value="BPD_transp_1_N"/>
</dbReference>
<dbReference type="AlphaFoldDB" id="A0A537IZ92"/>
<comment type="subcellular location">
    <subcellularLocation>
        <location evidence="1 7">Cell membrane</location>
        <topology evidence="1 7">Multi-pass membrane protein</topology>
    </subcellularLocation>
</comment>
<dbReference type="InterPro" id="IPR035906">
    <property type="entry name" value="MetI-like_sf"/>
</dbReference>
<accession>A0A537IZ92</accession>
<reference evidence="9 10" key="1">
    <citation type="journal article" date="2019" name="Nat. Microbiol.">
        <title>Mediterranean grassland soil C-N compound turnover is dependent on rainfall and depth, and is mediated by genomically divergent microorganisms.</title>
        <authorList>
            <person name="Diamond S."/>
            <person name="Andeer P.F."/>
            <person name="Li Z."/>
            <person name="Crits-Christoph A."/>
            <person name="Burstein D."/>
            <person name="Anantharaman K."/>
            <person name="Lane K.R."/>
            <person name="Thomas B.C."/>
            <person name="Pan C."/>
            <person name="Northen T.R."/>
            <person name="Banfield J.F."/>
        </authorList>
    </citation>
    <scope>NUCLEOTIDE SEQUENCE [LARGE SCALE GENOMIC DNA]</scope>
    <source>
        <strain evidence="9">NP_8</strain>
    </source>
</reference>
<keyword evidence="6 7" id="KW-0472">Membrane</keyword>
<evidence type="ECO:0000256" key="2">
    <source>
        <dbReference type="ARBA" id="ARBA00022448"/>
    </source>
</evidence>
<organism evidence="9 10">
    <name type="scientific">Candidatus Segetimicrobium genomatis</name>
    <dbReference type="NCBI Taxonomy" id="2569760"/>
    <lineage>
        <taxon>Bacteria</taxon>
        <taxon>Bacillati</taxon>
        <taxon>Candidatus Sysuimicrobiota</taxon>
        <taxon>Candidatus Sysuimicrobiia</taxon>
        <taxon>Candidatus Sysuimicrobiales</taxon>
        <taxon>Candidatus Segetimicrobiaceae</taxon>
        <taxon>Candidatus Segetimicrobium</taxon>
    </lineage>
</organism>
<keyword evidence="2 7" id="KW-0813">Transport</keyword>
<evidence type="ECO:0000256" key="6">
    <source>
        <dbReference type="ARBA" id="ARBA00023136"/>
    </source>
</evidence>
<protein>
    <submittedName>
        <fullName evidence="9">ABC transporter permease</fullName>
    </submittedName>
</protein>
<feature type="transmembrane region" description="Helical" evidence="7">
    <location>
        <begin position="133"/>
        <end position="162"/>
    </location>
</feature>
<dbReference type="CDD" id="cd06261">
    <property type="entry name" value="TM_PBP2"/>
    <property type="match status" value="1"/>
</dbReference>
<feature type="domain" description="ABC transmembrane type-1" evidence="8">
    <location>
        <begin position="95"/>
        <end position="324"/>
    </location>
</feature>
<evidence type="ECO:0000256" key="3">
    <source>
        <dbReference type="ARBA" id="ARBA00022475"/>
    </source>
</evidence>
<feature type="transmembrane region" description="Helical" evidence="7">
    <location>
        <begin position="255"/>
        <end position="281"/>
    </location>
</feature>
<proteinExistence type="inferred from homology"/>
<evidence type="ECO:0000313" key="9">
    <source>
        <dbReference type="EMBL" id="TMI76056.1"/>
    </source>
</evidence>
<dbReference type="PANTHER" id="PTHR43163">
    <property type="entry name" value="DIPEPTIDE TRANSPORT SYSTEM PERMEASE PROTEIN DPPB-RELATED"/>
    <property type="match status" value="1"/>
</dbReference>
<feature type="transmembrane region" description="Helical" evidence="7">
    <location>
        <begin position="201"/>
        <end position="220"/>
    </location>
</feature>
<dbReference type="SUPFAM" id="SSF161098">
    <property type="entry name" value="MetI-like"/>
    <property type="match status" value="1"/>
</dbReference>
<dbReference type="EMBL" id="VBAP01000031">
    <property type="protein sequence ID" value="TMI76056.1"/>
    <property type="molecule type" value="Genomic_DNA"/>
</dbReference>
<comment type="similarity">
    <text evidence="7">Belongs to the binding-protein-dependent transport system permease family.</text>
</comment>
<evidence type="ECO:0000313" key="10">
    <source>
        <dbReference type="Proteomes" id="UP000318834"/>
    </source>
</evidence>
<dbReference type="InterPro" id="IPR000515">
    <property type="entry name" value="MetI-like"/>
</dbReference>
<evidence type="ECO:0000259" key="8">
    <source>
        <dbReference type="PROSITE" id="PS50928"/>
    </source>
</evidence>
<dbReference type="Proteomes" id="UP000318834">
    <property type="component" value="Unassembled WGS sequence"/>
</dbReference>
<keyword evidence="4 7" id="KW-0812">Transmembrane</keyword>
<dbReference type="GO" id="GO:0005886">
    <property type="term" value="C:plasma membrane"/>
    <property type="evidence" value="ECO:0007669"/>
    <property type="project" value="UniProtKB-SubCell"/>
</dbReference>
<dbReference type="Pfam" id="PF00528">
    <property type="entry name" value="BPD_transp_1"/>
    <property type="match status" value="1"/>
</dbReference>
<name>A0A537IZ92_9BACT</name>
<dbReference type="Gene3D" id="1.10.3720.10">
    <property type="entry name" value="MetI-like"/>
    <property type="match status" value="1"/>
</dbReference>
<gene>
    <name evidence="9" type="ORF">E6H05_04870</name>
</gene>
<dbReference type="Pfam" id="PF19300">
    <property type="entry name" value="BPD_transp_1_N"/>
    <property type="match status" value="1"/>
</dbReference>
<evidence type="ECO:0000256" key="4">
    <source>
        <dbReference type="ARBA" id="ARBA00022692"/>
    </source>
</evidence>
<feature type="transmembrane region" description="Helical" evidence="7">
    <location>
        <begin position="301"/>
        <end position="327"/>
    </location>
</feature>
<dbReference type="PROSITE" id="PS50928">
    <property type="entry name" value="ABC_TM1"/>
    <property type="match status" value="1"/>
</dbReference>
<evidence type="ECO:0000256" key="7">
    <source>
        <dbReference type="RuleBase" id="RU363032"/>
    </source>
</evidence>
<keyword evidence="3" id="KW-1003">Cell membrane</keyword>
<dbReference type="GO" id="GO:0055085">
    <property type="term" value="P:transmembrane transport"/>
    <property type="evidence" value="ECO:0007669"/>
    <property type="project" value="InterPro"/>
</dbReference>